<reference evidence="3 4" key="1">
    <citation type="submission" date="2020-05" db="EMBL/GenBank/DDBJ databases">
        <title>Distinct polysaccharide utilization as determinants for interspecies competition between intestinal Prevotella spp.</title>
        <authorList>
            <person name="Galvez E.J.C."/>
            <person name="Iljazovic A."/>
            <person name="Strowig T."/>
        </authorList>
    </citation>
    <scope>NUCLEOTIDE SEQUENCE [LARGE SCALE GENOMIC DNA]</scope>
    <source>
        <strain evidence="3 4">PROD</strain>
    </source>
</reference>
<dbReference type="InterPro" id="IPR005653">
    <property type="entry name" value="OstA-like_N"/>
</dbReference>
<organism evidence="3 4">
    <name type="scientific">Xylanibacter rodentium</name>
    <dbReference type="NCBI Taxonomy" id="2736289"/>
    <lineage>
        <taxon>Bacteria</taxon>
        <taxon>Pseudomonadati</taxon>
        <taxon>Bacteroidota</taxon>
        <taxon>Bacteroidia</taxon>
        <taxon>Bacteroidales</taxon>
        <taxon>Prevotellaceae</taxon>
        <taxon>Xylanibacter</taxon>
    </lineage>
</organism>
<dbReference type="RefSeq" id="WP_172178330.1">
    <property type="nucleotide sequence ID" value="NZ_CASGIA010000023.1"/>
</dbReference>
<proteinExistence type="predicted"/>
<accession>A0ABX2AWL2</accession>
<dbReference type="Gene3D" id="2.60.450.10">
    <property type="entry name" value="Lipopolysaccharide (LPS) transport protein A like domain"/>
    <property type="match status" value="3"/>
</dbReference>
<comment type="caution">
    <text evidence="3">The sequence shown here is derived from an EMBL/GenBank/DDBJ whole genome shotgun (WGS) entry which is preliminary data.</text>
</comment>
<gene>
    <name evidence="3" type="ORF">HPS55_11665</name>
</gene>
<evidence type="ECO:0000256" key="1">
    <source>
        <dbReference type="SAM" id="MobiDB-lite"/>
    </source>
</evidence>
<sequence length="596" mass="68164">MILKIMTNYLFCGHRVILVVILCLFGLCTVWSGQPVRKKRTGPPPAPKYEDNRVYLLHSDELSYNKYINPDAQILNGNVSFRHQGAILYCDSAHFYENTNSFEAFNNVKMYQGDTLSLFSDYAYYDGNEQMCQARYNVVLKNRESTLYTDSLNFDRLYGIGYFFEGGKLVDNGSVLTSDWGEYNTGTKMALFNYSVKLRGKDYVLTSDTLYYDMNISRAHVLGPSEVVSGSSRIYTEDGYYNTKSEQAELYGRSVVRDGGKVIIGDSVYYDKVNGTSEAFGNVVYTDTVNRNRLTGDYCFYNEQTGYGMSTKRAVAMDFSQADTLYMHADTFKIYTFNINTDSVYRKIHAYNKVRAYRTDVQAVCDSMVFNSQDSCLTMYRDPIVWNLSQQLLGEVIKVYMRDSTIDRAHVIGQALSVEQMPDSVHYNQVASREMFAFFRNGEIYEAEADDNVLIVYYPVDESDSMLIGLNYTETSKLRMFLENRKMKRIWMPKAEGTLYPMSQIPPERKFLPNYAWFDYIRPIDKNDIFNWRGKKAGTELKEEKRREAPLRRFGDNGSAADKEPAGAGTAVSEPAEQDETPANKSEQTAADGDIL</sequence>
<keyword evidence="4" id="KW-1185">Reference proteome</keyword>
<dbReference type="Pfam" id="PF13100">
    <property type="entry name" value="OstA_2"/>
    <property type="match status" value="1"/>
</dbReference>
<evidence type="ECO:0000313" key="3">
    <source>
        <dbReference type="EMBL" id="NPE14966.1"/>
    </source>
</evidence>
<feature type="compositionally biased region" description="Basic and acidic residues" evidence="1">
    <location>
        <begin position="541"/>
        <end position="565"/>
    </location>
</feature>
<dbReference type="GeneID" id="82158422"/>
<name>A0ABX2AWL2_9BACT</name>
<evidence type="ECO:0000313" key="4">
    <source>
        <dbReference type="Proteomes" id="UP001193734"/>
    </source>
</evidence>
<protein>
    <recommendedName>
        <fullName evidence="2">Organic solvent tolerance-like N-terminal domain-containing protein</fullName>
    </recommendedName>
</protein>
<dbReference type="EMBL" id="JABKKE010000022">
    <property type="protein sequence ID" value="NPE14966.1"/>
    <property type="molecule type" value="Genomic_DNA"/>
</dbReference>
<dbReference type="Proteomes" id="UP001193734">
    <property type="component" value="Unassembled WGS sequence"/>
</dbReference>
<feature type="domain" description="Organic solvent tolerance-like N-terminal" evidence="2">
    <location>
        <begin position="52"/>
        <end position="208"/>
    </location>
</feature>
<feature type="region of interest" description="Disordered" evidence="1">
    <location>
        <begin position="541"/>
        <end position="596"/>
    </location>
</feature>
<evidence type="ECO:0000259" key="2">
    <source>
        <dbReference type="Pfam" id="PF13100"/>
    </source>
</evidence>